<gene>
    <name evidence="1" type="ORF">ARMGADRAFT_1064587</name>
</gene>
<organism evidence="1 2">
    <name type="scientific">Armillaria gallica</name>
    <name type="common">Bulbous honey fungus</name>
    <name type="synonym">Armillaria bulbosa</name>
    <dbReference type="NCBI Taxonomy" id="47427"/>
    <lineage>
        <taxon>Eukaryota</taxon>
        <taxon>Fungi</taxon>
        <taxon>Dikarya</taxon>
        <taxon>Basidiomycota</taxon>
        <taxon>Agaricomycotina</taxon>
        <taxon>Agaricomycetes</taxon>
        <taxon>Agaricomycetidae</taxon>
        <taxon>Agaricales</taxon>
        <taxon>Marasmiineae</taxon>
        <taxon>Physalacriaceae</taxon>
        <taxon>Armillaria</taxon>
    </lineage>
</organism>
<evidence type="ECO:0000313" key="1">
    <source>
        <dbReference type="EMBL" id="PBK90598.1"/>
    </source>
</evidence>
<dbReference type="AlphaFoldDB" id="A0A2H3DI99"/>
<reference evidence="2" key="1">
    <citation type="journal article" date="2017" name="Nat. Ecol. Evol.">
        <title>Genome expansion and lineage-specific genetic innovations in the forest pathogenic fungi Armillaria.</title>
        <authorList>
            <person name="Sipos G."/>
            <person name="Prasanna A.N."/>
            <person name="Walter M.C."/>
            <person name="O'Connor E."/>
            <person name="Balint B."/>
            <person name="Krizsan K."/>
            <person name="Kiss B."/>
            <person name="Hess J."/>
            <person name="Varga T."/>
            <person name="Slot J."/>
            <person name="Riley R."/>
            <person name="Boka B."/>
            <person name="Rigling D."/>
            <person name="Barry K."/>
            <person name="Lee J."/>
            <person name="Mihaltcheva S."/>
            <person name="LaButti K."/>
            <person name="Lipzen A."/>
            <person name="Waldron R."/>
            <person name="Moloney N.M."/>
            <person name="Sperisen C."/>
            <person name="Kredics L."/>
            <person name="Vagvoelgyi C."/>
            <person name="Patrignani A."/>
            <person name="Fitzpatrick D."/>
            <person name="Nagy I."/>
            <person name="Doyle S."/>
            <person name="Anderson J.B."/>
            <person name="Grigoriev I.V."/>
            <person name="Gueldener U."/>
            <person name="Muensterkoetter M."/>
            <person name="Nagy L.G."/>
        </authorList>
    </citation>
    <scope>NUCLEOTIDE SEQUENCE [LARGE SCALE GENOMIC DNA]</scope>
    <source>
        <strain evidence="2">Ar21-2</strain>
    </source>
</reference>
<dbReference type="Proteomes" id="UP000217790">
    <property type="component" value="Unassembled WGS sequence"/>
</dbReference>
<keyword evidence="2" id="KW-1185">Reference proteome</keyword>
<dbReference type="InParanoid" id="A0A2H3DI99"/>
<dbReference type="OrthoDB" id="3239669at2759"/>
<dbReference type="EMBL" id="KZ293665">
    <property type="protein sequence ID" value="PBK90598.1"/>
    <property type="molecule type" value="Genomic_DNA"/>
</dbReference>
<protein>
    <submittedName>
        <fullName evidence="1">Uncharacterized protein</fullName>
    </submittedName>
</protein>
<dbReference type="STRING" id="47427.A0A2H3DI99"/>
<name>A0A2H3DI99_ARMGA</name>
<evidence type="ECO:0000313" key="2">
    <source>
        <dbReference type="Proteomes" id="UP000217790"/>
    </source>
</evidence>
<sequence>MGTRRKKYVPAQFDTVLAWQNLPLDKKQDLDLLGVNGLHVAQVHAIFNLPEKLGSFPHLLVYVEWFTPLRRVDEHMQMFRVERFLQFDYNCNKTDGFSFTNVYMSCYTTIVNLDHQLLILNIVGMNSNIPHIMEYNLSIEEMYMQ</sequence>
<accession>A0A2H3DI99</accession>
<proteinExistence type="predicted"/>